<comment type="caution">
    <text evidence="8">The sequence shown here is derived from an EMBL/GenBank/DDBJ whole genome shotgun (WGS) entry which is preliminary data.</text>
</comment>
<evidence type="ECO:0000256" key="5">
    <source>
        <dbReference type="ARBA" id="ARBA00023237"/>
    </source>
</evidence>
<sequence length="499" mass="55998">MGCTKNLLDKTPLDSLSPETFYSNETQAKAGLMGVYNDLIPSQPIQWYQFDFMSDNNYCQDAWQGSNEFGAWLQNSSSGTAQTKWAKDYSLIVRANSFLANVDRAVMADAVKTQMKAEATFLRAYSYADLISYFGDVPLILKVQTLAEAKVSRTPKSEVLAAIITDLDNAAANLPVSYAGTDVGRATKGAALAFKAKILLYNEKWPEAAAAAKSVIDLQTYGLFSDYANLFSEDFENNKEVIFDIQYIKNLLPQPWPSSALSFAEWPTPSVTTDLINAYYMTNGLPISDPASGYKDQDPYKNRDPRLAASVVLPGSLKGQTIFIPKNDDVVCGARPRKYADLNNPDRNNCSINTILMRYADILLMRAEALIESGNTSQEIYDLIDQVRARVNMPKIENVEGAGLSQEQLRQILRHERRVEFFVEGTRYADMLRWKDKSLVHNVYGYDRLTLSDPSSPSTWKFNQIYKAARVFDPAKGWLWPIPQVDLQNNSNLKQNPGY</sequence>
<proteinExistence type="inferred from homology"/>
<dbReference type="InterPro" id="IPR011990">
    <property type="entry name" value="TPR-like_helical_dom_sf"/>
</dbReference>
<keyword evidence="3" id="KW-0732">Signal</keyword>
<evidence type="ECO:0000259" key="6">
    <source>
        <dbReference type="Pfam" id="PF07980"/>
    </source>
</evidence>
<evidence type="ECO:0000259" key="7">
    <source>
        <dbReference type="Pfam" id="PF14322"/>
    </source>
</evidence>
<evidence type="ECO:0000256" key="1">
    <source>
        <dbReference type="ARBA" id="ARBA00004442"/>
    </source>
</evidence>
<dbReference type="CDD" id="cd08977">
    <property type="entry name" value="SusD"/>
    <property type="match status" value="1"/>
</dbReference>
<dbReference type="InterPro" id="IPR033985">
    <property type="entry name" value="SusD-like_N"/>
</dbReference>
<dbReference type="EMBL" id="BAAAZC010000031">
    <property type="protein sequence ID" value="GAA3990045.1"/>
    <property type="molecule type" value="Genomic_DNA"/>
</dbReference>
<comment type="subcellular location">
    <subcellularLocation>
        <location evidence="1">Cell outer membrane</location>
    </subcellularLocation>
</comment>
<evidence type="ECO:0000313" key="8">
    <source>
        <dbReference type="EMBL" id="GAA3990045.1"/>
    </source>
</evidence>
<dbReference type="InterPro" id="IPR012944">
    <property type="entry name" value="SusD_RagB_dom"/>
</dbReference>
<gene>
    <name evidence="8" type="ORF">GCM10022210_49400</name>
</gene>
<evidence type="ECO:0000313" key="9">
    <source>
        <dbReference type="Proteomes" id="UP001500742"/>
    </source>
</evidence>
<dbReference type="Gene3D" id="1.25.40.390">
    <property type="match status" value="1"/>
</dbReference>
<feature type="domain" description="SusD-like N-terminal" evidence="7">
    <location>
        <begin position="8"/>
        <end position="200"/>
    </location>
</feature>
<dbReference type="Proteomes" id="UP001500742">
    <property type="component" value="Unassembled WGS sequence"/>
</dbReference>
<keyword evidence="5" id="KW-0998">Cell outer membrane</keyword>
<feature type="domain" description="RagB/SusD" evidence="6">
    <location>
        <begin position="265"/>
        <end position="499"/>
    </location>
</feature>
<name>A0ABP7R0S7_9SPHI</name>
<keyword evidence="4" id="KW-0472">Membrane</keyword>
<evidence type="ECO:0000256" key="2">
    <source>
        <dbReference type="ARBA" id="ARBA00006275"/>
    </source>
</evidence>
<keyword evidence="9" id="KW-1185">Reference proteome</keyword>
<comment type="similarity">
    <text evidence="2">Belongs to the SusD family.</text>
</comment>
<evidence type="ECO:0000256" key="3">
    <source>
        <dbReference type="ARBA" id="ARBA00022729"/>
    </source>
</evidence>
<protein>
    <submittedName>
        <fullName evidence="8">RagB/SusD family nutrient uptake outer membrane protein</fullName>
    </submittedName>
</protein>
<dbReference type="SUPFAM" id="SSF48452">
    <property type="entry name" value="TPR-like"/>
    <property type="match status" value="1"/>
</dbReference>
<organism evidence="8 9">
    <name type="scientific">Mucilaginibacter dorajii</name>
    <dbReference type="NCBI Taxonomy" id="692994"/>
    <lineage>
        <taxon>Bacteria</taxon>
        <taxon>Pseudomonadati</taxon>
        <taxon>Bacteroidota</taxon>
        <taxon>Sphingobacteriia</taxon>
        <taxon>Sphingobacteriales</taxon>
        <taxon>Sphingobacteriaceae</taxon>
        <taxon>Mucilaginibacter</taxon>
    </lineage>
</organism>
<accession>A0ABP7R0S7</accession>
<reference evidence="9" key="1">
    <citation type="journal article" date="2019" name="Int. J. Syst. Evol. Microbiol.">
        <title>The Global Catalogue of Microorganisms (GCM) 10K type strain sequencing project: providing services to taxonomists for standard genome sequencing and annotation.</title>
        <authorList>
            <consortium name="The Broad Institute Genomics Platform"/>
            <consortium name="The Broad Institute Genome Sequencing Center for Infectious Disease"/>
            <person name="Wu L."/>
            <person name="Ma J."/>
        </authorList>
    </citation>
    <scope>NUCLEOTIDE SEQUENCE [LARGE SCALE GENOMIC DNA]</scope>
    <source>
        <strain evidence="9">JCM 16601</strain>
    </source>
</reference>
<dbReference type="Pfam" id="PF14322">
    <property type="entry name" value="SusD-like_3"/>
    <property type="match status" value="1"/>
</dbReference>
<dbReference type="Pfam" id="PF07980">
    <property type="entry name" value="SusD_RagB"/>
    <property type="match status" value="1"/>
</dbReference>
<evidence type="ECO:0000256" key="4">
    <source>
        <dbReference type="ARBA" id="ARBA00023136"/>
    </source>
</evidence>